<evidence type="ECO:0000313" key="5">
    <source>
        <dbReference type="EMBL" id="KAK1303049.1"/>
    </source>
</evidence>
<proteinExistence type="predicted"/>
<dbReference type="EMBL" id="JAUJYO010000012">
    <property type="protein sequence ID" value="KAK1303049.1"/>
    <property type="molecule type" value="Genomic_DNA"/>
</dbReference>
<organism evidence="5 6">
    <name type="scientific">Acorus calamus</name>
    <name type="common">Sweet flag</name>
    <dbReference type="NCBI Taxonomy" id="4465"/>
    <lineage>
        <taxon>Eukaryota</taxon>
        <taxon>Viridiplantae</taxon>
        <taxon>Streptophyta</taxon>
        <taxon>Embryophyta</taxon>
        <taxon>Tracheophyta</taxon>
        <taxon>Spermatophyta</taxon>
        <taxon>Magnoliopsida</taxon>
        <taxon>Liliopsida</taxon>
        <taxon>Acoraceae</taxon>
        <taxon>Acorus</taxon>
    </lineage>
</organism>
<evidence type="ECO:0000256" key="3">
    <source>
        <dbReference type="SAM" id="MobiDB-lite"/>
    </source>
</evidence>
<dbReference type="GO" id="GO:0098542">
    <property type="term" value="P:defense response to other organism"/>
    <property type="evidence" value="ECO:0007669"/>
    <property type="project" value="InterPro"/>
</dbReference>
<dbReference type="AlphaFoldDB" id="A0AAV9DPH0"/>
<keyword evidence="2 4" id="KW-0472">Membrane</keyword>
<evidence type="ECO:0000256" key="1">
    <source>
        <dbReference type="ARBA" id="ARBA00004370"/>
    </source>
</evidence>
<protein>
    <recommendedName>
        <fullName evidence="7">Late embryogenesis abundant protein LEA-2 subgroup domain-containing protein</fullName>
    </recommendedName>
</protein>
<comment type="subcellular location">
    <subcellularLocation>
        <location evidence="1">Membrane</location>
    </subcellularLocation>
</comment>
<reference evidence="5" key="1">
    <citation type="journal article" date="2023" name="Nat. Commun.">
        <title>Diploid and tetraploid genomes of Acorus and the evolution of monocots.</title>
        <authorList>
            <person name="Ma L."/>
            <person name="Liu K.W."/>
            <person name="Li Z."/>
            <person name="Hsiao Y.Y."/>
            <person name="Qi Y."/>
            <person name="Fu T."/>
            <person name="Tang G.D."/>
            <person name="Zhang D."/>
            <person name="Sun W.H."/>
            <person name="Liu D.K."/>
            <person name="Li Y."/>
            <person name="Chen G.Z."/>
            <person name="Liu X.D."/>
            <person name="Liao X.Y."/>
            <person name="Jiang Y.T."/>
            <person name="Yu X."/>
            <person name="Hao Y."/>
            <person name="Huang J."/>
            <person name="Zhao X.W."/>
            <person name="Ke S."/>
            <person name="Chen Y.Y."/>
            <person name="Wu W.L."/>
            <person name="Hsu J.L."/>
            <person name="Lin Y.F."/>
            <person name="Huang M.D."/>
            <person name="Li C.Y."/>
            <person name="Huang L."/>
            <person name="Wang Z.W."/>
            <person name="Zhao X."/>
            <person name="Zhong W.Y."/>
            <person name="Peng D.H."/>
            <person name="Ahmad S."/>
            <person name="Lan S."/>
            <person name="Zhang J.S."/>
            <person name="Tsai W.C."/>
            <person name="Van de Peer Y."/>
            <person name="Liu Z.J."/>
        </authorList>
    </citation>
    <scope>NUCLEOTIDE SEQUENCE</scope>
    <source>
        <strain evidence="5">CP</strain>
    </source>
</reference>
<sequence length="269" mass="30065">MAEWVPPPDPSSSSSKPPPPPPPPPPPQPPSSDQPEPSEPDHPPPPRDTYVVQVPKDQVYRVPPPENAYLVEHYRKTRKHRSSSFYCCSWILFSLTVFAFFVVLFGALFYLSVKPKTPRFIIHHVHVVQPRNDGGRPGYNVTLRTENPSLRMGVSYFKGGSAILSYHRQVIAVGRTPGFYQRQRSSGMVSLLLDGSDMAMPDEVERSLKGKKPRRDVDLEMVVNFPAKLRAGVMKSWTMNVAVRCEVAVNTLAVGTSVVKQECHAKVQP</sequence>
<dbReference type="PANTHER" id="PTHR31234:SF2">
    <property type="entry name" value="OS05G0199100 PROTEIN"/>
    <property type="match status" value="1"/>
</dbReference>
<keyword evidence="4" id="KW-1133">Transmembrane helix</keyword>
<name>A0AAV9DPH0_ACOCL</name>
<feature type="compositionally biased region" description="Pro residues" evidence="3">
    <location>
        <begin position="1"/>
        <end position="32"/>
    </location>
</feature>
<comment type="caution">
    <text evidence="5">The sequence shown here is derived from an EMBL/GenBank/DDBJ whole genome shotgun (WGS) entry which is preliminary data.</text>
</comment>
<dbReference type="InterPro" id="IPR044839">
    <property type="entry name" value="NDR1-like"/>
</dbReference>
<evidence type="ECO:0000256" key="4">
    <source>
        <dbReference type="SAM" id="Phobius"/>
    </source>
</evidence>
<evidence type="ECO:0000256" key="2">
    <source>
        <dbReference type="ARBA" id="ARBA00023136"/>
    </source>
</evidence>
<accession>A0AAV9DPH0</accession>
<feature type="transmembrane region" description="Helical" evidence="4">
    <location>
        <begin position="85"/>
        <end position="111"/>
    </location>
</feature>
<dbReference type="PANTHER" id="PTHR31234">
    <property type="entry name" value="LATE EMBRYOGENESIS ABUNDANT (LEA) HYDROXYPROLINE-RICH GLYCOPROTEIN FAMILY"/>
    <property type="match status" value="1"/>
</dbReference>
<keyword evidence="4" id="KW-0812">Transmembrane</keyword>
<evidence type="ECO:0008006" key="7">
    <source>
        <dbReference type="Google" id="ProtNLM"/>
    </source>
</evidence>
<reference evidence="5" key="2">
    <citation type="submission" date="2023-06" db="EMBL/GenBank/DDBJ databases">
        <authorList>
            <person name="Ma L."/>
            <person name="Liu K.-W."/>
            <person name="Li Z."/>
            <person name="Hsiao Y.-Y."/>
            <person name="Qi Y."/>
            <person name="Fu T."/>
            <person name="Tang G."/>
            <person name="Zhang D."/>
            <person name="Sun W.-H."/>
            <person name="Liu D.-K."/>
            <person name="Li Y."/>
            <person name="Chen G.-Z."/>
            <person name="Liu X.-D."/>
            <person name="Liao X.-Y."/>
            <person name="Jiang Y.-T."/>
            <person name="Yu X."/>
            <person name="Hao Y."/>
            <person name="Huang J."/>
            <person name="Zhao X.-W."/>
            <person name="Ke S."/>
            <person name="Chen Y.-Y."/>
            <person name="Wu W.-L."/>
            <person name="Hsu J.-L."/>
            <person name="Lin Y.-F."/>
            <person name="Huang M.-D."/>
            <person name="Li C.-Y."/>
            <person name="Huang L."/>
            <person name="Wang Z.-W."/>
            <person name="Zhao X."/>
            <person name="Zhong W.-Y."/>
            <person name="Peng D.-H."/>
            <person name="Ahmad S."/>
            <person name="Lan S."/>
            <person name="Zhang J.-S."/>
            <person name="Tsai W.-C."/>
            <person name="Van De Peer Y."/>
            <person name="Liu Z.-J."/>
        </authorList>
    </citation>
    <scope>NUCLEOTIDE SEQUENCE</scope>
    <source>
        <strain evidence="5">CP</strain>
        <tissue evidence="5">Leaves</tissue>
    </source>
</reference>
<feature type="region of interest" description="Disordered" evidence="3">
    <location>
        <begin position="1"/>
        <end position="50"/>
    </location>
</feature>
<gene>
    <name evidence="5" type="ORF">QJS10_CPB12g01209</name>
</gene>
<evidence type="ECO:0000313" key="6">
    <source>
        <dbReference type="Proteomes" id="UP001180020"/>
    </source>
</evidence>
<dbReference type="GO" id="GO:0005886">
    <property type="term" value="C:plasma membrane"/>
    <property type="evidence" value="ECO:0007669"/>
    <property type="project" value="TreeGrafter"/>
</dbReference>
<dbReference type="Proteomes" id="UP001180020">
    <property type="component" value="Unassembled WGS sequence"/>
</dbReference>
<keyword evidence="6" id="KW-1185">Reference proteome</keyword>